<organism evidence="2 3">
    <name type="scientific">Capsaspora owczarzaki (strain ATCC 30864)</name>
    <dbReference type="NCBI Taxonomy" id="595528"/>
    <lineage>
        <taxon>Eukaryota</taxon>
        <taxon>Filasterea</taxon>
        <taxon>Capsaspora</taxon>
    </lineage>
</organism>
<feature type="compositionally biased region" description="Polar residues" evidence="1">
    <location>
        <begin position="291"/>
        <end position="316"/>
    </location>
</feature>
<evidence type="ECO:0000256" key="1">
    <source>
        <dbReference type="SAM" id="MobiDB-lite"/>
    </source>
</evidence>
<dbReference type="EMBL" id="KE346365">
    <property type="protein sequence ID" value="KJE93633.1"/>
    <property type="molecule type" value="Genomic_DNA"/>
</dbReference>
<dbReference type="GO" id="GO:0072669">
    <property type="term" value="C:tRNA-splicing ligase complex"/>
    <property type="evidence" value="ECO:0007669"/>
    <property type="project" value="InterPro"/>
</dbReference>
<dbReference type="Pfam" id="PF15323">
    <property type="entry name" value="Ashwin"/>
    <property type="match status" value="1"/>
</dbReference>
<feature type="region of interest" description="Disordered" evidence="1">
    <location>
        <begin position="227"/>
        <end position="258"/>
    </location>
</feature>
<evidence type="ECO:0000313" key="3">
    <source>
        <dbReference type="Proteomes" id="UP000008743"/>
    </source>
</evidence>
<dbReference type="InterPro" id="IPR024887">
    <property type="entry name" value="Ashwin"/>
</dbReference>
<feature type="region of interest" description="Disordered" evidence="1">
    <location>
        <begin position="277"/>
        <end position="316"/>
    </location>
</feature>
<proteinExistence type="predicted"/>
<feature type="region of interest" description="Disordered" evidence="1">
    <location>
        <begin position="1"/>
        <end position="25"/>
    </location>
</feature>
<dbReference type="RefSeq" id="XP_004348218.1">
    <property type="nucleotide sequence ID" value="XM_004348168.2"/>
</dbReference>
<protein>
    <submittedName>
        <fullName evidence="2">Uncharacterized protein</fullName>
    </submittedName>
</protein>
<sequence length="316" mass="34487">MDAQTSPFNLSEGVQHPLPPPESSPVVDLMHPETMSVAALLQALTLHGVPLAQDSESNKDALVALFRRFVMPRPQRQHRRSAMLNERQASQGLSSKSPLLLRIPESTNHETLQRITQLGFHQSKDAVDSNANRKRAASRQLTAADCAELPNTNATGAWVSCSNARQRHGDALLQSMPASPAADMVISALKHARLESPNSEADEPFTLPIQALPPSTLLSDEHRHVVERISTPSHPSPRPRRTRRLSDELQSAHQLSHAEAAASATLNLGTASSEESAYNLHQSKRMRWDSASEQTPNSDAFHSLGSADTTTAMELQ</sequence>
<dbReference type="Proteomes" id="UP000008743">
    <property type="component" value="Unassembled WGS sequence"/>
</dbReference>
<keyword evidence="3" id="KW-1185">Reference proteome</keyword>
<dbReference type="OrthoDB" id="10071059at2759"/>
<dbReference type="GO" id="GO:0048598">
    <property type="term" value="P:embryonic morphogenesis"/>
    <property type="evidence" value="ECO:0007669"/>
    <property type="project" value="InterPro"/>
</dbReference>
<accession>A0A0D2WR77</accession>
<gene>
    <name evidence="2" type="ORF">CAOG_004390</name>
</gene>
<reference evidence="3" key="1">
    <citation type="submission" date="2011-02" db="EMBL/GenBank/DDBJ databases">
        <title>The Genome Sequence of Capsaspora owczarzaki ATCC 30864.</title>
        <authorList>
            <person name="Russ C."/>
            <person name="Cuomo C."/>
            <person name="Burger G."/>
            <person name="Gray M.W."/>
            <person name="Holland P.W.H."/>
            <person name="King N."/>
            <person name="Lang F.B.F."/>
            <person name="Roger A.J."/>
            <person name="Ruiz-Trillo I."/>
            <person name="Young S.K."/>
            <person name="Zeng Q."/>
            <person name="Gargeya S."/>
            <person name="Alvarado L."/>
            <person name="Berlin A."/>
            <person name="Chapman S.B."/>
            <person name="Chen Z."/>
            <person name="Freedman E."/>
            <person name="Gellesch M."/>
            <person name="Goldberg J."/>
            <person name="Griggs A."/>
            <person name="Gujja S."/>
            <person name="Heilman E."/>
            <person name="Heiman D."/>
            <person name="Howarth C."/>
            <person name="Mehta T."/>
            <person name="Neiman D."/>
            <person name="Pearson M."/>
            <person name="Roberts A."/>
            <person name="Saif S."/>
            <person name="Shea T."/>
            <person name="Shenoy N."/>
            <person name="Sisk P."/>
            <person name="Stolte C."/>
            <person name="Sykes S."/>
            <person name="White J."/>
            <person name="Yandava C."/>
            <person name="Haas B."/>
            <person name="Nusbaum C."/>
            <person name="Birren B."/>
        </authorList>
    </citation>
    <scope>NUCLEOTIDE SEQUENCE</scope>
    <source>
        <strain evidence="3">ATCC 30864</strain>
    </source>
</reference>
<name>A0A0D2WR77_CAPO3</name>
<dbReference type="AlphaFoldDB" id="A0A0D2WR77"/>
<dbReference type="InParanoid" id="A0A0D2WR77"/>
<evidence type="ECO:0000313" key="2">
    <source>
        <dbReference type="EMBL" id="KJE93633.1"/>
    </source>
</evidence>